<dbReference type="EMBL" id="CAJNOJ010000009">
    <property type="protein sequence ID" value="CAF0778737.1"/>
    <property type="molecule type" value="Genomic_DNA"/>
</dbReference>
<evidence type="ECO:0000313" key="4">
    <source>
        <dbReference type="EMBL" id="CAF0818001.1"/>
    </source>
</evidence>
<dbReference type="Proteomes" id="UP000663852">
    <property type="component" value="Unassembled WGS sequence"/>
</dbReference>
<keyword evidence="5" id="KW-1185">Reference proteome</keyword>
<proteinExistence type="predicted"/>
<name>A0A813TST7_ADIRI</name>
<dbReference type="InterPro" id="IPR007577">
    <property type="entry name" value="GlycoTrfase_DXD_sugar-bd_CS"/>
</dbReference>
<dbReference type="Pfam" id="PF04488">
    <property type="entry name" value="Gly_transf_sug"/>
    <property type="match status" value="1"/>
</dbReference>
<feature type="transmembrane region" description="Helical" evidence="2">
    <location>
        <begin position="315"/>
        <end position="332"/>
    </location>
</feature>
<dbReference type="SUPFAM" id="SSF53448">
    <property type="entry name" value="Nucleotide-diphospho-sugar transferases"/>
    <property type="match status" value="1"/>
</dbReference>
<evidence type="ECO:0000313" key="5">
    <source>
        <dbReference type="Proteomes" id="UP000663828"/>
    </source>
</evidence>
<dbReference type="InterPro" id="IPR029044">
    <property type="entry name" value="Nucleotide-diphossugar_trans"/>
</dbReference>
<dbReference type="InterPro" id="IPR051706">
    <property type="entry name" value="Glycosyltransferase_domain"/>
</dbReference>
<keyword evidence="2" id="KW-1133">Transmembrane helix</keyword>
<dbReference type="GO" id="GO:0051999">
    <property type="term" value="P:mannosyl-inositol phosphorylceramide biosynthetic process"/>
    <property type="evidence" value="ECO:0007669"/>
    <property type="project" value="TreeGrafter"/>
</dbReference>
<organism evidence="4 5">
    <name type="scientific">Adineta ricciae</name>
    <name type="common">Rotifer</name>
    <dbReference type="NCBI Taxonomy" id="249248"/>
    <lineage>
        <taxon>Eukaryota</taxon>
        <taxon>Metazoa</taxon>
        <taxon>Spiralia</taxon>
        <taxon>Gnathifera</taxon>
        <taxon>Rotifera</taxon>
        <taxon>Eurotatoria</taxon>
        <taxon>Bdelloidea</taxon>
        <taxon>Adinetida</taxon>
        <taxon>Adinetidae</taxon>
        <taxon>Adineta</taxon>
    </lineage>
</organism>
<comment type="caution">
    <text evidence="4">The sequence shown here is derived from an EMBL/GenBank/DDBJ whole genome shotgun (WGS) entry which is preliminary data.</text>
</comment>
<keyword evidence="2" id="KW-0812">Transmembrane</keyword>
<evidence type="ECO:0000256" key="2">
    <source>
        <dbReference type="SAM" id="Phobius"/>
    </source>
</evidence>
<reference evidence="4" key="1">
    <citation type="submission" date="2021-02" db="EMBL/GenBank/DDBJ databases">
        <authorList>
            <person name="Nowell W R."/>
        </authorList>
    </citation>
    <scope>NUCLEOTIDE SEQUENCE</scope>
</reference>
<dbReference type="PANTHER" id="PTHR32385">
    <property type="entry name" value="MANNOSYL PHOSPHORYLINOSITOL CERAMIDE SYNTHASE"/>
    <property type="match status" value="1"/>
</dbReference>
<evidence type="ECO:0000256" key="1">
    <source>
        <dbReference type="ARBA" id="ARBA00022679"/>
    </source>
</evidence>
<dbReference type="GO" id="GO:0016020">
    <property type="term" value="C:membrane"/>
    <property type="evidence" value="ECO:0007669"/>
    <property type="project" value="GOC"/>
</dbReference>
<dbReference type="OrthoDB" id="10020246at2759"/>
<keyword evidence="1" id="KW-0808">Transferase</keyword>
<dbReference type="Gene3D" id="3.90.550.20">
    <property type="match status" value="1"/>
</dbReference>
<dbReference type="Proteomes" id="UP000663828">
    <property type="component" value="Unassembled WGS sequence"/>
</dbReference>
<dbReference type="EMBL" id="CAJNOR010000149">
    <property type="protein sequence ID" value="CAF0818001.1"/>
    <property type="molecule type" value="Genomic_DNA"/>
</dbReference>
<keyword evidence="2" id="KW-0472">Membrane</keyword>
<dbReference type="GO" id="GO:0000030">
    <property type="term" value="F:mannosyltransferase activity"/>
    <property type="evidence" value="ECO:0007669"/>
    <property type="project" value="TreeGrafter"/>
</dbReference>
<feature type="transmembrane region" description="Helical" evidence="2">
    <location>
        <begin position="27"/>
        <end position="52"/>
    </location>
</feature>
<sequence>MTKHLSKPIGPYSPHPLITVRWMNIRVLSLIGCLIILLFILRYNFITCFYIIQTYLTWFRFYSGVITANDNFDTSMLSYPSNQTSAQPIYADIVPAILHHIVIGNLDLAQRPTWVAARDACLKWHPNYEYRFWNDSSAKDFIRKEYPWFLQTWETYPYSIQRADSLRYLVLYHYGGIFLDMDLHCRRSLGPLRRFEFISPLANPVGISNGFLMVSARHPFFKVLVEQLPLFNRNFILPYATVMFSTGCMYLSTQYSLFNERCRLKLLNYEQHRLSGNISTPLFHHQGSSSWHSTDATFIKNIYHVLRHLVYHRNFLFISLFLIIIVVLVISYRRRIKSQESHKNVLHF</sequence>
<dbReference type="PANTHER" id="PTHR32385:SF15">
    <property type="entry name" value="INOSITOL PHOSPHOCERAMIDE MANNOSYLTRANSFERASE 1"/>
    <property type="match status" value="1"/>
</dbReference>
<gene>
    <name evidence="3" type="ORF">EDS130_LOCUS3720</name>
    <name evidence="4" type="ORF">XAT740_LOCUS3813</name>
</gene>
<accession>A0A813TST7</accession>
<protein>
    <submittedName>
        <fullName evidence="4">Uncharacterized protein</fullName>
    </submittedName>
</protein>
<dbReference type="AlphaFoldDB" id="A0A813TST7"/>
<evidence type="ECO:0000313" key="3">
    <source>
        <dbReference type="EMBL" id="CAF0778737.1"/>
    </source>
</evidence>